<dbReference type="EC" id="2.7.13.3" evidence="2"/>
<feature type="compositionally biased region" description="Basic and acidic residues" evidence="7">
    <location>
        <begin position="442"/>
        <end position="453"/>
    </location>
</feature>
<dbReference type="SUPFAM" id="SSF47384">
    <property type="entry name" value="Homodimeric domain of signal transducing histidine kinase"/>
    <property type="match status" value="1"/>
</dbReference>
<dbReference type="CDD" id="cd00082">
    <property type="entry name" value="HisKA"/>
    <property type="match status" value="1"/>
</dbReference>
<evidence type="ECO:0000256" key="3">
    <source>
        <dbReference type="ARBA" id="ARBA00022553"/>
    </source>
</evidence>
<dbReference type="PRINTS" id="PR00344">
    <property type="entry name" value="BCTRLSENSOR"/>
</dbReference>
<dbReference type="Gene3D" id="3.30.565.10">
    <property type="entry name" value="Histidine kinase-like ATPase, C-terminal domain"/>
    <property type="match status" value="1"/>
</dbReference>
<evidence type="ECO:0000313" key="10">
    <source>
        <dbReference type="EMBL" id="SFV31557.1"/>
    </source>
</evidence>
<organism evidence="10 11">
    <name type="scientific">Devosia crocina</name>
    <dbReference type="NCBI Taxonomy" id="429728"/>
    <lineage>
        <taxon>Bacteria</taxon>
        <taxon>Pseudomonadati</taxon>
        <taxon>Pseudomonadota</taxon>
        <taxon>Alphaproteobacteria</taxon>
        <taxon>Hyphomicrobiales</taxon>
        <taxon>Devosiaceae</taxon>
        <taxon>Devosia</taxon>
    </lineage>
</organism>
<keyword evidence="8" id="KW-0812">Transmembrane</keyword>
<dbReference type="GO" id="GO:0000155">
    <property type="term" value="F:phosphorelay sensor kinase activity"/>
    <property type="evidence" value="ECO:0007669"/>
    <property type="project" value="InterPro"/>
</dbReference>
<keyword evidence="8" id="KW-1133">Transmembrane helix</keyword>
<dbReference type="PROSITE" id="PS51257">
    <property type="entry name" value="PROKAR_LIPOPROTEIN"/>
    <property type="match status" value="1"/>
</dbReference>
<dbReference type="FunFam" id="3.30.565.10:FF:000006">
    <property type="entry name" value="Sensor histidine kinase WalK"/>
    <property type="match status" value="1"/>
</dbReference>
<keyword evidence="8" id="KW-0472">Membrane</keyword>
<keyword evidence="6" id="KW-0902">Two-component regulatory system</keyword>
<evidence type="ECO:0000256" key="7">
    <source>
        <dbReference type="SAM" id="MobiDB-lite"/>
    </source>
</evidence>
<feature type="domain" description="Histidine kinase" evidence="9">
    <location>
        <begin position="226"/>
        <end position="440"/>
    </location>
</feature>
<dbReference type="PROSITE" id="PS50109">
    <property type="entry name" value="HIS_KIN"/>
    <property type="match status" value="1"/>
</dbReference>
<evidence type="ECO:0000256" key="1">
    <source>
        <dbReference type="ARBA" id="ARBA00000085"/>
    </source>
</evidence>
<dbReference type="InterPro" id="IPR036097">
    <property type="entry name" value="HisK_dim/P_sf"/>
</dbReference>
<dbReference type="EMBL" id="FPCK01000001">
    <property type="protein sequence ID" value="SFV31557.1"/>
    <property type="molecule type" value="Genomic_DNA"/>
</dbReference>
<dbReference type="InterPro" id="IPR003594">
    <property type="entry name" value="HATPase_dom"/>
</dbReference>
<dbReference type="Pfam" id="PF00512">
    <property type="entry name" value="HisKA"/>
    <property type="match status" value="1"/>
</dbReference>
<dbReference type="OrthoDB" id="9806130at2"/>
<keyword evidence="11" id="KW-1185">Reference proteome</keyword>
<dbReference type="PANTHER" id="PTHR43711:SF1">
    <property type="entry name" value="HISTIDINE KINASE 1"/>
    <property type="match status" value="1"/>
</dbReference>
<keyword evidence="3" id="KW-0597">Phosphoprotein</keyword>
<evidence type="ECO:0000259" key="9">
    <source>
        <dbReference type="PROSITE" id="PS50109"/>
    </source>
</evidence>
<dbReference type="SMART" id="SM00388">
    <property type="entry name" value="HisKA"/>
    <property type="match status" value="1"/>
</dbReference>
<reference evidence="10 11" key="1">
    <citation type="submission" date="2016-10" db="EMBL/GenBank/DDBJ databases">
        <authorList>
            <person name="de Groot N.N."/>
        </authorList>
    </citation>
    <scope>NUCLEOTIDE SEQUENCE [LARGE SCALE GENOMIC DNA]</scope>
    <source>
        <strain evidence="10 11">IPL20</strain>
    </source>
</reference>
<evidence type="ECO:0000256" key="8">
    <source>
        <dbReference type="SAM" id="Phobius"/>
    </source>
</evidence>
<sequence>MSLRPWMTRRFLVALLAMGLLFILLVAACLRLLSSENQNRDYITEDLVWLTSQGQYEAVRFGDALSRYGQNEIGLDEVQLSLDLTASRIVVLEDGEPYRQLEELGLADRLQGFRAVVEDATVRLAALQPEDRAEISALHQEALTLASELRDLANAALFAKRERDAMARAERRHTLYEVLGTLMGTMVAGLILVAVLVRDHRNMVSAEAALERERQVSRLHRAFISIVSHQFRTPLAIIDASAQRMIRRGLQMSGDEITSRAEKIRVACQRLTRLMESTLNAARLDEGEVTLNLRVCSLPDLLQNVIENQPENDQRRIEIVTEDLPGLILADTVLLEQAVQNLVSNGVKYSAEGQPVIVRARGTGDTIEISVTDQGVGVPADEVDSLFRRFFRARTAESIPGTGIGLSFVAQIMELHGGRVSVESVEGLGSTFTLSFPARLPHSSDKPTTHSHPEVTAQP</sequence>
<accession>A0A1I7NA59</accession>
<dbReference type="InterPro" id="IPR004358">
    <property type="entry name" value="Sig_transdc_His_kin-like_C"/>
</dbReference>
<proteinExistence type="predicted"/>
<dbReference type="Pfam" id="PF02518">
    <property type="entry name" value="HATPase_c"/>
    <property type="match status" value="1"/>
</dbReference>
<evidence type="ECO:0000256" key="5">
    <source>
        <dbReference type="ARBA" id="ARBA00022777"/>
    </source>
</evidence>
<dbReference type="STRING" id="429728.SAMN05216456_1378"/>
<protein>
    <recommendedName>
        <fullName evidence="2">histidine kinase</fullName>
        <ecNumber evidence="2">2.7.13.3</ecNumber>
    </recommendedName>
</protein>
<dbReference type="SMART" id="SM00387">
    <property type="entry name" value="HATPase_c"/>
    <property type="match status" value="1"/>
</dbReference>
<name>A0A1I7NA59_9HYPH</name>
<dbReference type="InterPro" id="IPR003661">
    <property type="entry name" value="HisK_dim/P_dom"/>
</dbReference>
<feature type="region of interest" description="Disordered" evidence="7">
    <location>
        <begin position="436"/>
        <end position="459"/>
    </location>
</feature>
<dbReference type="InterPro" id="IPR050736">
    <property type="entry name" value="Sensor_HK_Regulatory"/>
</dbReference>
<comment type="catalytic activity">
    <reaction evidence="1">
        <text>ATP + protein L-histidine = ADP + protein N-phospho-L-histidine.</text>
        <dbReference type="EC" id="2.7.13.3"/>
    </reaction>
</comment>
<gene>
    <name evidence="10" type="ORF">SAMN05216456_1378</name>
</gene>
<dbReference type="RefSeq" id="WP_092422643.1">
    <property type="nucleotide sequence ID" value="NZ_FPCK01000001.1"/>
</dbReference>
<dbReference type="InterPro" id="IPR036890">
    <property type="entry name" value="HATPase_C_sf"/>
</dbReference>
<dbReference type="SUPFAM" id="SSF55874">
    <property type="entry name" value="ATPase domain of HSP90 chaperone/DNA topoisomerase II/histidine kinase"/>
    <property type="match status" value="1"/>
</dbReference>
<evidence type="ECO:0000256" key="4">
    <source>
        <dbReference type="ARBA" id="ARBA00022679"/>
    </source>
</evidence>
<keyword evidence="5 10" id="KW-0418">Kinase</keyword>
<evidence type="ECO:0000313" key="11">
    <source>
        <dbReference type="Proteomes" id="UP000199074"/>
    </source>
</evidence>
<evidence type="ECO:0000256" key="6">
    <source>
        <dbReference type="ARBA" id="ARBA00023012"/>
    </source>
</evidence>
<keyword evidence="4" id="KW-0808">Transferase</keyword>
<dbReference type="AlphaFoldDB" id="A0A1I7NA59"/>
<dbReference type="Proteomes" id="UP000199074">
    <property type="component" value="Unassembled WGS sequence"/>
</dbReference>
<dbReference type="PANTHER" id="PTHR43711">
    <property type="entry name" value="TWO-COMPONENT HISTIDINE KINASE"/>
    <property type="match status" value="1"/>
</dbReference>
<feature type="transmembrane region" description="Helical" evidence="8">
    <location>
        <begin position="178"/>
        <end position="197"/>
    </location>
</feature>
<evidence type="ECO:0000256" key="2">
    <source>
        <dbReference type="ARBA" id="ARBA00012438"/>
    </source>
</evidence>
<dbReference type="InterPro" id="IPR005467">
    <property type="entry name" value="His_kinase_dom"/>
</dbReference>
<dbReference type="Gene3D" id="1.10.287.130">
    <property type="match status" value="1"/>
</dbReference>